<sequence length="507" mass="56986">MASKSVFRAQIPVRVQGNTSCVHHHGTELTLCCWECSELACIRCIASVHDGHILDSLSDVMASKKGNIQSFIDQTEQNDIVDLKTEVETIAEKIENNERKFQMHQDEIEKQGKRMKDEIDIVVKKSISRCTELKQENEKRLKKYKIDMEARIKDLNTLVLKCRDTLQTQSDVEIFDTEKQLGPLPAVELNLCHLTFTPNKQPQGYLDLAVGKLTTVGYQFVYAYDAEENECNTPMEKMAQLKEEVQRKAPYNVSAICANKDEGAWICSSEVSSIYQINDEVWRCGTGCFKVCVSDISVSPVTGNVWASSEVNNAIMELPSQGEPIKRLTTTSAPRCLCVTQEGNIVIGMTRKLVRCDVRGNVLLTRTVCTPTKVAACPVTGNIAVVELDLREHEGEGRPHILVLDRLFQEYHRYHGDREDKGTTPESSTSKAFHPIDITFDSAGNLLVGDYGNNSILIINTTGEVESIYSDSWHVVAISINSKGSVWAVFRYQDYPNYKIKVLKPMY</sequence>
<dbReference type="PANTHER" id="PTHR31768:SF3">
    <property type="entry name" value="B BOX-TYPE DOMAIN-CONTAINING PROTEIN-RELATED"/>
    <property type="match status" value="1"/>
</dbReference>
<dbReference type="AlphaFoldDB" id="A0A210PRQ9"/>
<gene>
    <name evidence="4" type="ORF">KP79_PYT07171</name>
</gene>
<evidence type="ECO:0000259" key="3">
    <source>
        <dbReference type="PROSITE" id="PS50119"/>
    </source>
</evidence>
<evidence type="ECO:0000313" key="5">
    <source>
        <dbReference type="Proteomes" id="UP000242188"/>
    </source>
</evidence>
<dbReference type="InterPro" id="IPR000315">
    <property type="entry name" value="Znf_B-box"/>
</dbReference>
<dbReference type="GO" id="GO:0008270">
    <property type="term" value="F:zinc ion binding"/>
    <property type="evidence" value="ECO:0007669"/>
    <property type="project" value="UniProtKB-KW"/>
</dbReference>
<protein>
    <recommendedName>
        <fullName evidence="3">B box-type domain-containing protein</fullName>
    </recommendedName>
</protein>
<dbReference type="InterPro" id="IPR011042">
    <property type="entry name" value="6-blade_b-propeller_TolB-like"/>
</dbReference>
<comment type="caution">
    <text evidence="4">The sequence shown here is derived from an EMBL/GenBank/DDBJ whole genome shotgun (WGS) entry which is preliminary data.</text>
</comment>
<dbReference type="SUPFAM" id="SSF57845">
    <property type="entry name" value="B-box zinc-binding domain"/>
    <property type="match status" value="1"/>
</dbReference>
<proteinExistence type="predicted"/>
<dbReference type="Gene3D" id="3.30.160.60">
    <property type="entry name" value="Classic Zinc Finger"/>
    <property type="match status" value="1"/>
</dbReference>
<evidence type="ECO:0000256" key="1">
    <source>
        <dbReference type="PROSITE-ProRule" id="PRU00024"/>
    </source>
</evidence>
<name>A0A210PRQ9_MIZYE</name>
<dbReference type="EMBL" id="NEDP02005539">
    <property type="protein sequence ID" value="OWF39168.1"/>
    <property type="molecule type" value="Genomic_DNA"/>
</dbReference>
<dbReference type="Gene3D" id="2.120.10.30">
    <property type="entry name" value="TolB, C-terminal domain"/>
    <property type="match status" value="1"/>
</dbReference>
<feature type="coiled-coil region" evidence="2">
    <location>
        <begin position="80"/>
        <end position="107"/>
    </location>
</feature>
<evidence type="ECO:0000313" key="4">
    <source>
        <dbReference type="EMBL" id="OWF39168.1"/>
    </source>
</evidence>
<keyword evidence="5" id="KW-1185">Reference proteome</keyword>
<organism evidence="4 5">
    <name type="scientific">Mizuhopecten yessoensis</name>
    <name type="common">Japanese scallop</name>
    <name type="synonym">Patinopecten yessoensis</name>
    <dbReference type="NCBI Taxonomy" id="6573"/>
    <lineage>
        <taxon>Eukaryota</taxon>
        <taxon>Metazoa</taxon>
        <taxon>Spiralia</taxon>
        <taxon>Lophotrochozoa</taxon>
        <taxon>Mollusca</taxon>
        <taxon>Bivalvia</taxon>
        <taxon>Autobranchia</taxon>
        <taxon>Pteriomorphia</taxon>
        <taxon>Pectinida</taxon>
        <taxon>Pectinoidea</taxon>
        <taxon>Pectinidae</taxon>
        <taxon>Mizuhopecten</taxon>
    </lineage>
</organism>
<dbReference type="SUPFAM" id="SSF63829">
    <property type="entry name" value="Calcium-dependent phosphotriesterase"/>
    <property type="match status" value="1"/>
</dbReference>
<feature type="domain" description="B box-type" evidence="3">
    <location>
        <begin position="16"/>
        <end position="57"/>
    </location>
</feature>
<keyword evidence="1" id="KW-0862">Zinc</keyword>
<keyword evidence="1" id="KW-0479">Metal-binding</keyword>
<keyword evidence="2" id="KW-0175">Coiled coil</keyword>
<evidence type="ECO:0000256" key="2">
    <source>
        <dbReference type="SAM" id="Coils"/>
    </source>
</evidence>
<dbReference type="Proteomes" id="UP000242188">
    <property type="component" value="Unassembled WGS sequence"/>
</dbReference>
<dbReference type="OrthoDB" id="6109168at2759"/>
<accession>A0A210PRQ9</accession>
<dbReference type="PANTHER" id="PTHR31768">
    <property type="entry name" value="B BOX-TYPE DOMAIN-CONTAINING PROTEIN"/>
    <property type="match status" value="1"/>
</dbReference>
<keyword evidence="1" id="KW-0863">Zinc-finger</keyword>
<dbReference type="PROSITE" id="PS50119">
    <property type="entry name" value="ZF_BBOX"/>
    <property type="match status" value="1"/>
</dbReference>
<dbReference type="InterPro" id="IPR040328">
    <property type="entry name" value="DDB_G0279899-like"/>
</dbReference>
<reference evidence="4 5" key="1">
    <citation type="journal article" date="2017" name="Nat. Ecol. Evol.">
        <title>Scallop genome provides insights into evolution of bilaterian karyotype and development.</title>
        <authorList>
            <person name="Wang S."/>
            <person name="Zhang J."/>
            <person name="Jiao W."/>
            <person name="Li J."/>
            <person name="Xun X."/>
            <person name="Sun Y."/>
            <person name="Guo X."/>
            <person name="Huan P."/>
            <person name="Dong B."/>
            <person name="Zhang L."/>
            <person name="Hu X."/>
            <person name="Sun X."/>
            <person name="Wang J."/>
            <person name="Zhao C."/>
            <person name="Wang Y."/>
            <person name="Wang D."/>
            <person name="Huang X."/>
            <person name="Wang R."/>
            <person name="Lv J."/>
            <person name="Li Y."/>
            <person name="Zhang Z."/>
            <person name="Liu B."/>
            <person name="Lu W."/>
            <person name="Hui Y."/>
            <person name="Liang J."/>
            <person name="Zhou Z."/>
            <person name="Hou R."/>
            <person name="Li X."/>
            <person name="Liu Y."/>
            <person name="Li H."/>
            <person name="Ning X."/>
            <person name="Lin Y."/>
            <person name="Zhao L."/>
            <person name="Xing Q."/>
            <person name="Dou J."/>
            <person name="Li Y."/>
            <person name="Mao J."/>
            <person name="Guo H."/>
            <person name="Dou H."/>
            <person name="Li T."/>
            <person name="Mu C."/>
            <person name="Jiang W."/>
            <person name="Fu Q."/>
            <person name="Fu X."/>
            <person name="Miao Y."/>
            <person name="Liu J."/>
            <person name="Yu Q."/>
            <person name="Li R."/>
            <person name="Liao H."/>
            <person name="Li X."/>
            <person name="Kong Y."/>
            <person name="Jiang Z."/>
            <person name="Chourrout D."/>
            <person name="Li R."/>
            <person name="Bao Z."/>
        </authorList>
    </citation>
    <scope>NUCLEOTIDE SEQUENCE [LARGE SCALE GENOMIC DNA]</scope>
    <source>
        <strain evidence="4 5">PY_sf001</strain>
    </source>
</reference>